<feature type="compositionally biased region" description="Basic and acidic residues" evidence="1">
    <location>
        <begin position="53"/>
        <end position="68"/>
    </location>
</feature>
<feature type="region of interest" description="Disordered" evidence="1">
    <location>
        <begin position="53"/>
        <end position="81"/>
    </location>
</feature>
<dbReference type="AlphaFoldDB" id="A0AAW4FI53"/>
<evidence type="ECO:0000313" key="3">
    <source>
        <dbReference type="Proteomes" id="UP000744980"/>
    </source>
</evidence>
<name>A0AAW4FI53_9HYPH</name>
<dbReference type="Proteomes" id="UP000744980">
    <property type="component" value="Unassembled WGS sequence"/>
</dbReference>
<evidence type="ECO:0000313" key="2">
    <source>
        <dbReference type="EMBL" id="MBM3090523.1"/>
    </source>
</evidence>
<organism evidence="2 3">
    <name type="scientific">Ensifer canadensis</name>
    <dbReference type="NCBI Taxonomy" id="555315"/>
    <lineage>
        <taxon>Bacteria</taxon>
        <taxon>Pseudomonadati</taxon>
        <taxon>Pseudomonadota</taxon>
        <taxon>Alphaproteobacteria</taxon>
        <taxon>Hyphomicrobiales</taxon>
        <taxon>Rhizobiaceae</taxon>
        <taxon>Sinorhizobium/Ensifer group</taxon>
        <taxon>Ensifer</taxon>
    </lineage>
</organism>
<accession>A0AAW4FI53</accession>
<dbReference type="EMBL" id="WXFA01000003">
    <property type="protein sequence ID" value="MBM3090523.1"/>
    <property type="molecule type" value="Genomic_DNA"/>
</dbReference>
<proteinExistence type="predicted"/>
<dbReference type="RefSeq" id="WP_084814252.1">
    <property type="nucleotide sequence ID" value="NZ_CP083374.1"/>
</dbReference>
<gene>
    <name evidence="2" type="ORF">GFB56_06815</name>
</gene>
<evidence type="ECO:0008006" key="4">
    <source>
        <dbReference type="Google" id="ProtNLM"/>
    </source>
</evidence>
<sequence>MTIAIEEDPQAWREDLRLRLEGLVDLFVVAGIQQEDVFAAILEDVDGLRSALIRDPDPADDDTAKTTIDEPSNDWPAAEGR</sequence>
<keyword evidence="3" id="KW-1185">Reference proteome</keyword>
<comment type="caution">
    <text evidence="2">The sequence shown here is derived from an EMBL/GenBank/DDBJ whole genome shotgun (WGS) entry which is preliminary data.</text>
</comment>
<reference evidence="2 3" key="1">
    <citation type="submission" date="2020-01" db="EMBL/GenBank/DDBJ databases">
        <title>Draft genome assembly of Ensifer adhaerens T173.</title>
        <authorList>
            <person name="Craig J.E."/>
            <person name="Stinchcombe J.R."/>
        </authorList>
    </citation>
    <scope>NUCLEOTIDE SEQUENCE [LARGE SCALE GENOMIC DNA]</scope>
    <source>
        <strain evidence="2 3">T173</strain>
    </source>
</reference>
<protein>
    <recommendedName>
        <fullName evidence="4">Anti-sigma factor NepR domain-containing protein</fullName>
    </recommendedName>
</protein>
<evidence type="ECO:0000256" key="1">
    <source>
        <dbReference type="SAM" id="MobiDB-lite"/>
    </source>
</evidence>